<dbReference type="EMBL" id="VYZN01000014">
    <property type="protein sequence ID" value="KAE9539392.1"/>
    <property type="molecule type" value="Genomic_DNA"/>
</dbReference>
<sequence length="386" mass="43549">MELNIVIQFMFCFHLYMFVLQILEMLIKLIINYSLIIHSSSVFMYFEYGVFELSASRIIDRHYGPTVFQDLYVAVALADHRLDGEHHARFHHARINVQRRVEDGGRPVEVRADAVAGDAGHDAEVVLTGVQFDGPTDVREALARSTGLDACVRALFGHLCQLPARFVHVAHAIGRRAVAVETVQVAVDQRSVVGHPVTHDVVHGRAHRLLEPPVVERRRVRVVVDDQVVHETVQVVGGRADRQPILGAVQHELGELAALPQHLDLARVLHFRRTIVVGLVHRPAGLGVRRQRHVLRHRSGIADVAQAHHFVSPEIVGPEFRPQAPGRHPRSRRCPADEPPAVRGSGLTDVHGHRRPRRVGRGRNCRRTRREKRLKFTRGRRNIPSF</sequence>
<reference evidence="3 4" key="1">
    <citation type="submission" date="2019-08" db="EMBL/GenBank/DDBJ databases">
        <title>The genome of the soybean aphid Biotype 1, its phylome, world population structure and adaptation to the North American continent.</title>
        <authorList>
            <person name="Giordano R."/>
            <person name="Donthu R.K."/>
            <person name="Hernandez A.G."/>
            <person name="Wright C.L."/>
            <person name="Zimin A.V."/>
        </authorList>
    </citation>
    <scope>NUCLEOTIDE SEQUENCE [LARGE SCALE GENOMIC DNA]</scope>
    <source>
        <tissue evidence="3">Whole aphids</tissue>
    </source>
</reference>
<accession>A0A6G0TUJ4</accession>
<name>A0A6G0TUJ4_APHGL</name>
<feature type="transmembrane region" description="Helical" evidence="2">
    <location>
        <begin position="30"/>
        <end position="51"/>
    </location>
</feature>
<keyword evidence="2" id="KW-0472">Membrane</keyword>
<organism evidence="3 4">
    <name type="scientific">Aphis glycines</name>
    <name type="common">Soybean aphid</name>
    <dbReference type="NCBI Taxonomy" id="307491"/>
    <lineage>
        <taxon>Eukaryota</taxon>
        <taxon>Metazoa</taxon>
        <taxon>Ecdysozoa</taxon>
        <taxon>Arthropoda</taxon>
        <taxon>Hexapoda</taxon>
        <taxon>Insecta</taxon>
        <taxon>Pterygota</taxon>
        <taxon>Neoptera</taxon>
        <taxon>Paraneoptera</taxon>
        <taxon>Hemiptera</taxon>
        <taxon>Sternorrhyncha</taxon>
        <taxon>Aphidomorpha</taxon>
        <taxon>Aphidoidea</taxon>
        <taxon>Aphididae</taxon>
        <taxon>Aphidini</taxon>
        <taxon>Aphis</taxon>
        <taxon>Aphis</taxon>
    </lineage>
</organism>
<dbReference type="AlphaFoldDB" id="A0A6G0TUJ4"/>
<feature type="transmembrane region" description="Helical" evidence="2">
    <location>
        <begin position="6"/>
        <end position="23"/>
    </location>
</feature>
<gene>
    <name evidence="3" type="ORF">AGLY_004644</name>
</gene>
<evidence type="ECO:0000256" key="1">
    <source>
        <dbReference type="SAM" id="MobiDB-lite"/>
    </source>
</evidence>
<evidence type="ECO:0000256" key="2">
    <source>
        <dbReference type="SAM" id="Phobius"/>
    </source>
</evidence>
<protein>
    <submittedName>
        <fullName evidence="3">Uncharacterized protein</fullName>
    </submittedName>
</protein>
<proteinExistence type="predicted"/>
<comment type="caution">
    <text evidence="3">The sequence shown here is derived from an EMBL/GenBank/DDBJ whole genome shotgun (WGS) entry which is preliminary data.</text>
</comment>
<evidence type="ECO:0000313" key="3">
    <source>
        <dbReference type="EMBL" id="KAE9539392.1"/>
    </source>
</evidence>
<dbReference type="Proteomes" id="UP000475862">
    <property type="component" value="Unassembled WGS sequence"/>
</dbReference>
<evidence type="ECO:0000313" key="4">
    <source>
        <dbReference type="Proteomes" id="UP000475862"/>
    </source>
</evidence>
<keyword evidence="2" id="KW-0812">Transmembrane</keyword>
<keyword evidence="2" id="KW-1133">Transmembrane helix</keyword>
<keyword evidence="4" id="KW-1185">Reference proteome</keyword>
<feature type="compositionally biased region" description="Basic residues" evidence="1">
    <location>
        <begin position="352"/>
        <end position="369"/>
    </location>
</feature>
<feature type="region of interest" description="Disordered" evidence="1">
    <location>
        <begin position="316"/>
        <end position="369"/>
    </location>
</feature>